<dbReference type="GO" id="GO:0004721">
    <property type="term" value="F:phosphoprotein phosphatase activity"/>
    <property type="evidence" value="ECO:0007669"/>
    <property type="project" value="TreeGrafter"/>
</dbReference>
<dbReference type="KEGG" id="cfem:HCR03_17600"/>
<keyword evidence="9" id="KW-0067">ATP-binding</keyword>
<keyword evidence="8 15" id="KW-0418">Kinase</keyword>
<evidence type="ECO:0000256" key="11">
    <source>
        <dbReference type="ARBA" id="ARBA00023012"/>
    </source>
</evidence>
<evidence type="ECO:0000256" key="2">
    <source>
        <dbReference type="ARBA" id="ARBA00004370"/>
    </source>
</evidence>
<evidence type="ECO:0000256" key="12">
    <source>
        <dbReference type="ARBA" id="ARBA00023136"/>
    </source>
</evidence>
<dbReference type="InterPro" id="IPR036890">
    <property type="entry name" value="HATPase_C_sf"/>
</dbReference>
<keyword evidence="6 13" id="KW-0812">Transmembrane</keyword>
<evidence type="ECO:0000256" key="1">
    <source>
        <dbReference type="ARBA" id="ARBA00000085"/>
    </source>
</evidence>
<evidence type="ECO:0000256" key="3">
    <source>
        <dbReference type="ARBA" id="ARBA00012438"/>
    </source>
</evidence>
<dbReference type="PANTHER" id="PTHR45453:SF1">
    <property type="entry name" value="PHOSPHATE REGULON SENSOR PROTEIN PHOR"/>
    <property type="match status" value="1"/>
</dbReference>
<dbReference type="PRINTS" id="PR00344">
    <property type="entry name" value="BCTRLSENSOR"/>
</dbReference>
<proteinExistence type="predicted"/>
<keyword evidence="10 13" id="KW-1133">Transmembrane helix</keyword>
<keyword evidence="5" id="KW-0808">Transferase</keyword>
<dbReference type="Pfam" id="PF00512">
    <property type="entry name" value="HisKA"/>
    <property type="match status" value="1"/>
</dbReference>
<feature type="transmembrane region" description="Helical" evidence="13">
    <location>
        <begin position="78"/>
        <end position="101"/>
    </location>
</feature>
<organism evidence="15 16">
    <name type="scientific">Caproicibacter fermentans</name>
    <dbReference type="NCBI Taxonomy" id="2576756"/>
    <lineage>
        <taxon>Bacteria</taxon>
        <taxon>Bacillati</taxon>
        <taxon>Bacillota</taxon>
        <taxon>Clostridia</taxon>
        <taxon>Eubacteriales</taxon>
        <taxon>Acutalibacteraceae</taxon>
        <taxon>Caproicibacter</taxon>
    </lineage>
</organism>
<dbReference type="Gene3D" id="3.30.565.10">
    <property type="entry name" value="Histidine kinase-like ATPase, C-terminal domain"/>
    <property type="match status" value="1"/>
</dbReference>
<evidence type="ECO:0000256" key="4">
    <source>
        <dbReference type="ARBA" id="ARBA00022553"/>
    </source>
</evidence>
<dbReference type="InterPro" id="IPR003661">
    <property type="entry name" value="HisK_dim/P_dom"/>
</dbReference>
<dbReference type="GO" id="GO:0000155">
    <property type="term" value="F:phosphorelay sensor kinase activity"/>
    <property type="evidence" value="ECO:0007669"/>
    <property type="project" value="InterPro"/>
</dbReference>
<dbReference type="PROSITE" id="PS50109">
    <property type="entry name" value="HIS_KIN"/>
    <property type="match status" value="1"/>
</dbReference>
<dbReference type="GO" id="GO:0016036">
    <property type="term" value="P:cellular response to phosphate starvation"/>
    <property type="evidence" value="ECO:0007669"/>
    <property type="project" value="TreeGrafter"/>
</dbReference>
<keyword evidence="4" id="KW-0597">Phosphoprotein</keyword>
<dbReference type="FunFam" id="3.30.565.10:FF:000013">
    <property type="entry name" value="Two-component sensor histidine kinase"/>
    <property type="match status" value="1"/>
</dbReference>
<dbReference type="SUPFAM" id="SSF55874">
    <property type="entry name" value="ATPase domain of HSP90 chaperone/DNA topoisomerase II/histidine kinase"/>
    <property type="match status" value="1"/>
</dbReference>
<comment type="subcellular location">
    <subcellularLocation>
        <location evidence="2">Membrane</location>
    </subcellularLocation>
</comment>
<dbReference type="InterPro" id="IPR005467">
    <property type="entry name" value="His_kinase_dom"/>
</dbReference>
<dbReference type="GO" id="GO:0005886">
    <property type="term" value="C:plasma membrane"/>
    <property type="evidence" value="ECO:0007669"/>
    <property type="project" value="TreeGrafter"/>
</dbReference>
<name>A0A7G8T9Z5_9FIRM</name>
<evidence type="ECO:0000256" key="9">
    <source>
        <dbReference type="ARBA" id="ARBA00022840"/>
    </source>
</evidence>
<evidence type="ECO:0000256" key="13">
    <source>
        <dbReference type="SAM" id="Phobius"/>
    </source>
</evidence>
<evidence type="ECO:0000259" key="14">
    <source>
        <dbReference type="PROSITE" id="PS50109"/>
    </source>
</evidence>
<gene>
    <name evidence="15" type="ORF">HCR03_17600</name>
</gene>
<feature type="transmembrane region" description="Helical" evidence="13">
    <location>
        <begin position="37"/>
        <end position="58"/>
    </location>
</feature>
<dbReference type="Gene3D" id="1.10.287.130">
    <property type="match status" value="1"/>
</dbReference>
<dbReference type="RefSeq" id="WP_187035660.1">
    <property type="nucleotide sequence ID" value="NZ_CP060286.1"/>
</dbReference>
<dbReference type="CDD" id="cd00082">
    <property type="entry name" value="HisKA"/>
    <property type="match status" value="1"/>
</dbReference>
<dbReference type="EMBL" id="CP060286">
    <property type="protein sequence ID" value="QNK40436.1"/>
    <property type="molecule type" value="Genomic_DNA"/>
</dbReference>
<dbReference type="InterPro" id="IPR003594">
    <property type="entry name" value="HATPase_dom"/>
</dbReference>
<evidence type="ECO:0000313" key="15">
    <source>
        <dbReference type="EMBL" id="QNK40436.1"/>
    </source>
</evidence>
<dbReference type="AlphaFoldDB" id="A0A7G8T9Z5"/>
<evidence type="ECO:0000256" key="5">
    <source>
        <dbReference type="ARBA" id="ARBA00022679"/>
    </source>
</evidence>
<keyword evidence="11" id="KW-0902">Two-component regulatory system</keyword>
<accession>A0A7G8T9Z5</accession>
<sequence length="387" mass="44366">MILEINPNLLKLYGEWGISLNKKFSGKYKKTTLFRHLVGAIAILVIFAICYFVIMVAYPNNFYIILERMIGYDLAYLIHGYEPAVILFIIVTSQFLVWIGVEWNSSRKIMKIMDSLDSVLDNSADDIGLPAEFSDLQNWLNLLKTQNREQQHLKEIEIQKKSDTLTYLAHDIRTPLASVIGYLSLLCEAPDMPEEQRNKFIRTAFEKALKFENLIDEFFDITRYSLSDKALVKKETDLCFLIEQIADEFYPLLQQKGLCLNLDLADDLFIFVDAEKIARVFNNVIKNAITFSYPQSVIEVSAKKSNKYIIAKIKNHGETIPNDKLERIFDKFYRADEFGDSDLGGTGLGLAIAKEIMRMHNGTITAESFEENTVFTITLPIGNNMQE</sequence>
<feature type="domain" description="Histidine kinase" evidence="14">
    <location>
        <begin position="167"/>
        <end position="383"/>
    </location>
</feature>
<protein>
    <recommendedName>
        <fullName evidence="3">histidine kinase</fullName>
        <ecNumber evidence="3">2.7.13.3</ecNumber>
    </recommendedName>
</protein>
<dbReference type="Proteomes" id="UP000515909">
    <property type="component" value="Chromosome"/>
</dbReference>
<dbReference type="SUPFAM" id="SSF47384">
    <property type="entry name" value="Homodimeric domain of signal transducing histidine kinase"/>
    <property type="match status" value="1"/>
</dbReference>
<dbReference type="SMART" id="SM00388">
    <property type="entry name" value="HisKA"/>
    <property type="match status" value="1"/>
</dbReference>
<dbReference type="GO" id="GO:0005524">
    <property type="term" value="F:ATP binding"/>
    <property type="evidence" value="ECO:0007669"/>
    <property type="project" value="UniProtKB-KW"/>
</dbReference>
<dbReference type="Pfam" id="PF02518">
    <property type="entry name" value="HATPase_c"/>
    <property type="match status" value="1"/>
</dbReference>
<evidence type="ECO:0000256" key="8">
    <source>
        <dbReference type="ARBA" id="ARBA00022777"/>
    </source>
</evidence>
<evidence type="ECO:0000256" key="10">
    <source>
        <dbReference type="ARBA" id="ARBA00022989"/>
    </source>
</evidence>
<evidence type="ECO:0000256" key="7">
    <source>
        <dbReference type="ARBA" id="ARBA00022741"/>
    </source>
</evidence>
<dbReference type="EC" id="2.7.13.3" evidence="3"/>
<dbReference type="InterPro" id="IPR004358">
    <property type="entry name" value="Sig_transdc_His_kin-like_C"/>
</dbReference>
<evidence type="ECO:0000256" key="6">
    <source>
        <dbReference type="ARBA" id="ARBA00022692"/>
    </source>
</evidence>
<dbReference type="InterPro" id="IPR036097">
    <property type="entry name" value="HisK_dim/P_sf"/>
</dbReference>
<dbReference type="InterPro" id="IPR050351">
    <property type="entry name" value="BphY/WalK/GraS-like"/>
</dbReference>
<comment type="catalytic activity">
    <reaction evidence="1">
        <text>ATP + protein L-histidine = ADP + protein N-phospho-L-histidine.</text>
        <dbReference type="EC" id="2.7.13.3"/>
    </reaction>
</comment>
<dbReference type="SMART" id="SM00387">
    <property type="entry name" value="HATPase_c"/>
    <property type="match status" value="1"/>
</dbReference>
<reference evidence="15 16" key="1">
    <citation type="submission" date="2020-08" db="EMBL/GenBank/DDBJ databases">
        <title>The isolate Caproiciproducens sp. 7D4C2 produces n-caproate at mildly acidic conditions from hexoses: genome and rBOX comparison with related strains and chain-elongating bacteria.</title>
        <authorList>
            <person name="Esquivel-Elizondo S."/>
            <person name="Bagci C."/>
            <person name="Temovska M."/>
            <person name="Jeon B.S."/>
            <person name="Bessarab I."/>
            <person name="Williams R.B.H."/>
            <person name="Huson D.H."/>
            <person name="Angenent L.T."/>
        </authorList>
    </citation>
    <scope>NUCLEOTIDE SEQUENCE [LARGE SCALE GENOMIC DNA]</scope>
    <source>
        <strain evidence="15 16">7D4C2</strain>
    </source>
</reference>
<dbReference type="PANTHER" id="PTHR45453">
    <property type="entry name" value="PHOSPHATE REGULON SENSOR PROTEIN PHOR"/>
    <property type="match status" value="1"/>
</dbReference>
<keyword evidence="12 13" id="KW-0472">Membrane</keyword>
<keyword evidence="7" id="KW-0547">Nucleotide-binding</keyword>
<evidence type="ECO:0000313" key="16">
    <source>
        <dbReference type="Proteomes" id="UP000515909"/>
    </source>
</evidence>